<evidence type="ECO:0000313" key="3">
    <source>
        <dbReference type="Proteomes" id="UP001577267"/>
    </source>
</evidence>
<dbReference type="RefSeq" id="WP_375066313.1">
    <property type="nucleotide sequence ID" value="NZ_JBHGBT010000046.1"/>
</dbReference>
<feature type="region of interest" description="Disordered" evidence="1">
    <location>
        <begin position="1"/>
        <end position="49"/>
    </location>
</feature>
<proteinExistence type="predicted"/>
<reference evidence="2 3" key="1">
    <citation type="submission" date="2024-09" db="EMBL/GenBank/DDBJ databases">
        <title>Draft genome sequence of multifaceted antimicrobials producing Streptomyces sp. strain FH1.</title>
        <authorList>
            <person name="Hassan F."/>
            <person name="Ali H."/>
            <person name="Hassan N."/>
            <person name="Nawaz A."/>
        </authorList>
    </citation>
    <scope>NUCLEOTIDE SEQUENCE [LARGE SCALE GENOMIC DNA]</scope>
    <source>
        <strain evidence="2 3">FH1</strain>
    </source>
</reference>
<gene>
    <name evidence="2" type="ORF">ACE11A_25690</name>
</gene>
<dbReference type="EMBL" id="JBHGBT010000046">
    <property type="protein sequence ID" value="MFB4197733.1"/>
    <property type="molecule type" value="Genomic_DNA"/>
</dbReference>
<organism evidence="2 3">
    <name type="scientific">Streptomyces carpaticus</name>
    <dbReference type="NCBI Taxonomy" id="285558"/>
    <lineage>
        <taxon>Bacteria</taxon>
        <taxon>Bacillati</taxon>
        <taxon>Actinomycetota</taxon>
        <taxon>Actinomycetes</taxon>
        <taxon>Kitasatosporales</taxon>
        <taxon>Streptomycetaceae</taxon>
        <taxon>Streptomyces</taxon>
    </lineage>
</organism>
<accession>A0ABV4ZUE1</accession>
<dbReference type="Proteomes" id="UP001577267">
    <property type="component" value="Unassembled WGS sequence"/>
</dbReference>
<evidence type="ECO:0000313" key="2">
    <source>
        <dbReference type="EMBL" id="MFB4197733.1"/>
    </source>
</evidence>
<protein>
    <submittedName>
        <fullName evidence="2">Uncharacterized protein</fullName>
    </submittedName>
</protein>
<sequence length="49" mass="5068">MKQTLRISPALPTSAAGSGPVYDAARGGWYPPAKPTTPAKKDGEKGGKR</sequence>
<keyword evidence="3" id="KW-1185">Reference proteome</keyword>
<feature type="compositionally biased region" description="Basic and acidic residues" evidence="1">
    <location>
        <begin position="39"/>
        <end position="49"/>
    </location>
</feature>
<comment type="caution">
    <text evidence="2">The sequence shown here is derived from an EMBL/GenBank/DDBJ whole genome shotgun (WGS) entry which is preliminary data.</text>
</comment>
<evidence type="ECO:0000256" key="1">
    <source>
        <dbReference type="SAM" id="MobiDB-lite"/>
    </source>
</evidence>
<name>A0ABV4ZUE1_9ACTN</name>